<comment type="caution">
    <text evidence="1">The sequence shown here is derived from an EMBL/GenBank/DDBJ whole genome shotgun (WGS) entry which is preliminary data.</text>
</comment>
<dbReference type="PATRIC" id="fig|518642.10.peg.7106"/>
<sequence length="139" mass="15613">MERLLLEFRSLVRAQPAGSWEHMRDYDLSFERLADAVDASAQAQQGARWKGPDLRMRCTTGDAVYDWPEGSPYDGGTTVTWNIPGYGSHATPDDEHLSIHALCGFHWAQGEGRTVSGLPDCHECRREIQLGAERPRDSR</sequence>
<keyword evidence="2" id="KW-1185">Reference proteome</keyword>
<gene>
    <name evidence="1" type="ORF">AN218_04235</name>
</gene>
<evidence type="ECO:0000313" key="2">
    <source>
        <dbReference type="Proteomes" id="UP000176005"/>
    </source>
</evidence>
<dbReference type="Proteomes" id="UP000176005">
    <property type="component" value="Unassembled WGS sequence"/>
</dbReference>
<organism evidence="1 2">
    <name type="scientific">Streptomyces nanshensis</name>
    <dbReference type="NCBI Taxonomy" id="518642"/>
    <lineage>
        <taxon>Bacteria</taxon>
        <taxon>Bacillati</taxon>
        <taxon>Actinomycetota</taxon>
        <taxon>Actinomycetes</taxon>
        <taxon>Kitasatosporales</taxon>
        <taxon>Streptomycetaceae</taxon>
        <taxon>Streptomyces</taxon>
    </lineage>
</organism>
<name>A0A1E7LAN5_9ACTN</name>
<dbReference type="EMBL" id="LJGW01000086">
    <property type="protein sequence ID" value="OEV13295.1"/>
    <property type="molecule type" value="Genomic_DNA"/>
</dbReference>
<evidence type="ECO:0000313" key="1">
    <source>
        <dbReference type="EMBL" id="OEV13295.1"/>
    </source>
</evidence>
<dbReference type="AlphaFoldDB" id="A0A1E7LAN5"/>
<reference evidence="1 2" key="1">
    <citation type="journal article" date="2016" name="Front. Microbiol.">
        <title>Comparative Genomics Analysis of Streptomyces Species Reveals Their Adaptation to the Marine Environment and Their Diversity at the Genomic Level.</title>
        <authorList>
            <person name="Tian X."/>
            <person name="Zhang Z."/>
            <person name="Yang T."/>
            <person name="Chen M."/>
            <person name="Li J."/>
            <person name="Chen F."/>
            <person name="Yang J."/>
            <person name="Li W."/>
            <person name="Zhang B."/>
            <person name="Zhang Z."/>
            <person name="Wu J."/>
            <person name="Zhang C."/>
            <person name="Long L."/>
            <person name="Xiao J."/>
        </authorList>
    </citation>
    <scope>NUCLEOTIDE SEQUENCE [LARGE SCALE GENOMIC DNA]</scope>
    <source>
        <strain evidence="1 2">SCSIO 10429</strain>
    </source>
</reference>
<accession>A0A1E7LAN5</accession>
<proteinExistence type="predicted"/>
<protein>
    <submittedName>
        <fullName evidence="1">Uncharacterized protein</fullName>
    </submittedName>
</protein>